<dbReference type="InterPro" id="IPR012507">
    <property type="entry name" value="YibE_F"/>
</dbReference>
<proteinExistence type="predicted"/>
<dbReference type="Pfam" id="PF07907">
    <property type="entry name" value="YibE_F"/>
    <property type="match status" value="1"/>
</dbReference>
<feature type="transmembrane region" description="Helical" evidence="1">
    <location>
        <begin position="216"/>
        <end position="243"/>
    </location>
</feature>
<dbReference type="PANTHER" id="PTHR41771">
    <property type="entry name" value="MEMBRANE PROTEIN-RELATED"/>
    <property type="match status" value="1"/>
</dbReference>
<keyword evidence="1" id="KW-1133">Transmembrane helix</keyword>
<name>A0ABR7G820_9FIRM</name>
<dbReference type="EMBL" id="JACOPE010000001">
    <property type="protein sequence ID" value="MBC5683020.1"/>
    <property type="molecule type" value="Genomic_DNA"/>
</dbReference>
<comment type="caution">
    <text evidence="2">The sequence shown here is derived from an EMBL/GenBank/DDBJ whole genome shotgun (WGS) entry which is preliminary data.</text>
</comment>
<gene>
    <name evidence="2" type="ORF">H8S40_05460</name>
</gene>
<keyword evidence="1" id="KW-0812">Transmembrane</keyword>
<keyword evidence="1" id="KW-0472">Membrane</keyword>
<reference evidence="2 3" key="1">
    <citation type="submission" date="2020-08" db="EMBL/GenBank/DDBJ databases">
        <title>Genome public.</title>
        <authorList>
            <person name="Liu C."/>
            <person name="Sun Q."/>
        </authorList>
    </citation>
    <scope>NUCLEOTIDE SEQUENCE [LARGE SCALE GENOMIC DNA]</scope>
    <source>
        <strain evidence="2 3">NSJ-13</strain>
    </source>
</reference>
<dbReference type="InterPro" id="IPR014564">
    <property type="entry name" value="UCP031503_TM"/>
</dbReference>
<sequence length="246" mass="26914">MLMALGVILLISIVVVGGDRGVVSLIALCGNLFVISLAIWLMASGMPVLFTTIGAGFLISCITLFYQNGSNVKTWSAFIAVLLTMSILFFAVYFVIWKSEAGGLNEIQAVGEDVFYYNMNLDINMQKVAVSVIILSTLGTVLDMALTVTTSIYEVKMHRADLKMKEVMESGIQIGREVIGTTVNTLLFAYLGESLLLFAYLKIQDYSIEIILNSKILFQNCVSMIFGAISCVIVIPIAAWLMAKFV</sequence>
<feature type="transmembrane region" description="Helical" evidence="1">
    <location>
        <begin position="128"/>
        <end position="153"/>
    </location>
</feature>
<dbReference type="PANTHER" id="PTHR41771:SF1">
    <property type="entry name" value="MEMBRANE PROTEIN"/>
    <property type="match status" value="1"/>
</dbReference>
<dbReference type="RefSeq" id="WP_186864784.1">
    <property type="nucleotide sequence ID" value="NZ_JACOPE010000001.1"/>
</dbReference>
<evidence type="ECO:0000313" key="2">
    <source>
        <dbReference type="EMBL" id="MBC5683020.1"/>
    </source>
</evidence>
<keyword evidence="3" id="KW-1185">Reference proteome</keyword>
<dbReference type="Proteomes" id="UP000631576">
    <property type="component" value="Unassembled WGS sequence"/>
</dbReference>
<feature type="transmembrane region" description="Helical" evidence="1">
    <location>
        <begin position="37"/>
        <end position="65"/>
    </location>
</feature>
<evidence type="ECO:0000256" key="1">
    <source>
        <dbReference type="SAM" id="Phobius"/>
    </source>
</evidence>
<protein>
    <submittedName>
        <fullName evidence="2">YibE/F family protein</fullName>
    </submittedName>
</protein>
<evidence type="ECO:0000313" key="3">
    <source>
        <dbReference type="Proteomes" id="UP000631576"/>
    </source>
</evidence>
<feature type="transmembrane region" description="Helical" evidence="1">
    <location>
        <begin position="77"/>
        <end position="96"/>
    </location>
</feature>
<accession>A0ABR7G820</accession>
<feature type="transmembrane region" description="Helical" evidence="1">
    <location>
        <begin position="174"/>
        <end position="201"/>
    </location>
</feature>
<organism evidence="2 3">
    <name type="scientific">Ruminococcus hominis</name>
    <dbReference type="NCBI Taxonomy" id="2763065"/>
    <lineage>
        <taxon>Bacteria</taxon>
        <taxon>Bacillati</taxon>
        <taxon>Bacillota</taxon>
        <taxon>Clostridia</taxon>
        <taxon>Eubacteriales</taxon>
        <taxon>Oscillospiraceae</taxon>
        <taxon>Ruminococcus</taxon>
    </lineage>
</organism>
<dbReference type="PIRSF" id="PIRSF031503">
    <property type="entry name" value="UCP031503_mp"/>
    <property type="match status" value="1"/>
</dbReference>